<feature type="transmembrane region" description="Helical" evidence="9">
    <location>
        <begin position="268"/>
        <end position="288"/>
    </location>
</feature>
<evidence type="ECO:0000259" key="10">
    <source>
        <dbReference type="SMART" id="SM00471"/>
    </source>
</evidence>
<keyword evidence="2" id="KW-1003">Cell membrane</keyword>
<dbReference type="RefSeq" id="WP_346821675.1">
    <property type="nucleotide sequence ID" value="NZ_JBDKWZ010000007.1"/>
</dbReference>
<dbReference type="AlphaFoldDB" id="A0AAW9RYP6"/>
<evidence type="ECO:0000256" key="8">
    <source>
        <dbReference type="SAM" id="Coils"/>
    </source>
</evidence>
<dbReference type="Proteomes" id="UP001403385">
    <property type="component" value="Unassembled WGS sequence"/>
</dbReference>
<dbReference type="InterPro" id="IPR043760">
    <property type="entry name" value="PycTM_dom"/>
</dbReference>
<accession>A0AAW9RYP6</accession>
<dbReference type="PANTHER" id="PTHR21174">
    <property type="match status" value="1"/>
</dbReference>
<evidence type="ECO:0000256" key="5">
    <source>
        <dbReference type="ARBA" id="ARBA00022989"/>
    </source>
</evidence>
<evidence type="ECO:0000313" key="11">
    <source>
        <dbReference type="EMBL" id="MEN7548897.1"/>
    </source>
</evidence>
<feature type="coiled-coil region" evidence="8">
    <location>
        <begin position="197"/>
        <end position="239"/>
    </location>
</feature>
<gene>
    <name evidence="11" type="ORF">AAG747_13325</name>
</gene>
<dbReference type="Pfam" id="PF18967">
    <property type="entry name" value="PycTM"/>
    <property type="match status" value="1"/>
</dbReference>
<keyword evidence="7 9" id="KW-0472">Membrane</keyword>
<feature type="domain" description="HD/PDEase" evidence="10">
    <location>
        <begin position="34"/>
        <end position="148"/>
    </location>
</feature>
<comment type="caution">
    <text evidence="11">The sequence shown here is derived from an EMBL/GenBank/DDBJ whole genome shotgun (WGS) entry which is preliminary data.</text>
</comment>
<dbReference type="SMART" id="SM00471">
    <property type="entry name" value="HDc"/>
    <property type="match status" value="1"/>
</dbReference>
<feature type="transmembrane region" description="Helical" evidence="9">
    <location>
        <begin position="294"/>
        <end position="315"/>
    </location>
</feature>
<dbReference type="CDD" id="cd00077">
    <property type="entry name" value="HDc"/>
    <property type="match status" value="1"/>
</dbReference>
<keyword evidence="5 9" id="KW-1133">Transmembrane helix</keyword>
<evidence type="ECO:0000256" key="4">
    <source>
        <dbReference type="ARBA" id="ARBA00022741"/>
    </source>
</evidence>
<evidence type="ECO:0000256" key="9">
    <source>
        <dbReference type="SAM" id="Phobius"/>
    </source>
</evidence>
<dbReference type="InterPro" id="IPR003607">
    <property type="entry name" value="HD/PDEase_dom"/>
</dbReference>
<name>A0AAW9RYP6_9BACT</name>
<keyword evidence="3 9" id="KW-0812">Transmembrane</keyword>
<dbReference type="EMBL" id="JBDKWZ010000007">
    <property type="protein sequence ID" value="MEN7548897.1"/>
    <property type="molecule type" value="Genomic_DNA"/>
</dbReference>
<protein>
    <submittedName>
        <fullName evidence="11">Pycsar system effector family protein</fullName>
    </submittedName>
</protein>
<evidence type="ECO:0000256" key="2">
    <source>
        <dbReference type="ARBA" id="ARBA00022475"/>
    </source>
</evidence>
<dbReference type="GO" id="GO:0005886">
    <property type="term" value="C:plasma membrane"/>
    <property type="evidence" value="ECO:0007669"/>
    <property type="project" value="UniProtKB-SubCell"/>
</dbReference>
<keyword evidence="12" id="KW-1185">Reference proteome</keyword>
<keyword evidence="4" id="KW-0547">Nucleotide-binding</keyword>
<dbReference type="InterPro" id="IPR006674">
    <property type="entry name" value="HD_domain"/>
</dbReference>
<dbReference type="PANTHER" id="PTHR21174:SF0">
    <property type="entry name" value="HD PHOSPHOHYDROLASE FAMILY PROTEIN-RELATED"/>
    <property type="match status" value="1"/>
</dbReference>
<dbReference type="Pfam" id="PF01966">
    <property type="entry name" value="HD"/>
    <property type="match status" value="1"/>
</dbReference>
<sequence>MSATFVMDNYSSPVLEKAEEYITSLFNNELPKVYSYHNLEHTQEVVKAALEIGAHSHLDPGQLEVLLLAAWFHDTGYRFQAEEHEGKSAEIAQQFLENQGYAAEKIEQVKEAILATRMPQKPKSQVEKILCDSDLYHLSSGEFFDRSSLLRKEWADACDRSYNEEDWYAYNLDFLLKHQYFTEYAQSTMTPKKEDNIKKLRKKQKKLSKKKDLLLMQELGISEEELKQLKKKLEKVKGRPERGIETMFRTTSRNHLELSAMADSKANIMISVNSIIITIIFSVLMRKLDNNPHLIVPTFLLLFVCLGSVVFAILATRPNVTQGTSTKEDIKKKQANLLFFGNFHNMKLKDFEWGMNQMLNDSNFLYGSMIKDIYYLGAVLGRKYRFLRISYTIFMFGLILASLAFVIANLPQFMKEPAFDPDPIF</sequence>
<reference evidence="11 12" key="1">
    <citation type="submission" date="2024-04" db="EMBL/GenBank/DDBJ databases">
        <title>Novel genus in family Flammeovirgaceae.</title>
        <authorList>
            <person name="Nguyen T.H."/>
            <person name="Vuong T.Q."/>
            <person name="Le H."/>
            <person name="Kim S.-G."/>
        </authorList>
    </citation>
    <scope>NUCLEOTIDE SEQUENCE [LARGE SCALE GENOMIC DNA]</scope>
    <source>
        <strain evidence="11 12">JCM 23209</strain>
    </source>
</reference>
<keyword evidence="8" id="KW-0175">Coiled coil</keyword>
<dbReference type="GO" id="GO:0000166">
    <property type="term" value="F:nucleotide binding"/>
    <property type="evidence" value="ECO:0007669"/>
    <property type="project" value="UniProtKB-KW"/>
</dbReference>
<evidence type="ECO:0000256" key="1">
    <source>
        <dbReference type="ARBA" id="ARBA00004236"/>
    </source>
</evidence>
<feature type="transmembrane region" description="Helical" evidence="9">
    <location>
        <begin position="389"/>
        <end position="410"/>
    </location>
</feature>
<dbReference type="GO" id="GO:0051607">
    <property type="term" value="P:defense response to virus"/>
    <property type="evidence" value="ECO:0007669"/>
    <property type="project" value="UniProtKB-KW"/>
</dbReference>
<dbReference type="Gene3D" id="1.10.3210.10">
    <property type="entry name" value="Hypothetical protein af1432"/>
    <property type="match status" value="1"/>
</dbReference>
<comment type="subcellular location">
    <subcellularLocation>
        <location evidence="1">Cell membrane</location>
    </subcellularLocation>
</comment>
<evidence type="ECO:0000256" key="3">
    <source>
        <dbReference type="ARBA" id="ARBA00022692"/>
    </source>
</evidence>
<evidence type="ECO:0000256" key="7">
    <source>
        <dbReference type="ARBA" id="ARBA00023136"/>
    </source>
</evidence>
<keyword evidence="6" id="KW-0051">Antiviral defense</keyword>
<proteinExistence type="predicted"/>
<evidence type="ECO:0000313" key="12">
    <source>
        <dbReference type="Proteomes" id="UP001403385"/>
    </source>
</evidence>
<evidence type="ECO:0000256" key="6">
    <source>
        <dbReference type="ARBA" id="ARBA00023118"/>
    </source>
</evidence>
<dbReference type="SUPFAM" id="SSF109604">
    <property type="entry name" value="HD-domain/PDEase-like"/>
    <property type="match status" value="1"/>
</dbReference>
<dbReference type="InterPro" id="IPR009218">
    <property type="entry name" value="HD_phosphohydro"/>
</dbReference>
<organism evidence="11 12">
    <name type="scientific">Rapidithrix thailandica</name>
    <dbReference type="NCBI Taxonomy" id="413964"/>
    <lineage>
        <taxon>Bacteria</taxon>
        <taxon>Pseudomonadati</taxon>
        <taxon>Bacteroidota</taxon>
        <taxon>Cytophagia</taxon>
        <taxon>Cytophagales</taxon>
        <taxon>Flammeovirgaceae</taxon>
        <taxon>Rapidithrix</taxon>
    </lineage>
</organism>